<dbReference type="PROSITE" id="PS00682">
    <property type="entry name" value="ZP_1"/>
    <property type="match status" value="1"/>
</dbReference>
<reference evidence="16" key="1">
    <citation type="thesis" date="2020" institute="ProQuest LLC" country="789 East Eisenhower Parkway, Ann Arbor, MI, USA">
        <title>Comparative Genomics and Chromosome Evolution.</title>
        <authorList>
            <person name="Mudd A.B."/>
        </authorList>
    </citation>
    <scope>NUCLEOTIDE SEQUENCE</scope>
    <source>
        <strain evidence="16">237g6f4</strain>
        <tissue evidence="16">Blood</tissue>
    </source>
</reference>
<keyword evidence="4 14" id="KW-1003">Cell membrane</keyword>
<dbReference type="InterPro" id="IPR017977">
    <property type="entry name" value="ZP_dom_CS"/>
</dbReference>
<dbReference type="GO" id="GO:0035805">
    <property type="term" value="C:egg coat"/>
    <property type="evidence" value="ECO:0007669"/>
    <property type="project" value="UniProtKB-SubCell"/>
</dbReference>
<keyword evidence="11 14" id="KW-0472">Membrane</keyword>
<comment type="caution">
    <text evidence="16">The sequence shown here is derived from an EMBL/GenBank/DDBJ whole genome shotgun (WGS) entry which is preliminary data.</text>
</comment>
<dbReference type="PANTHER" id="PTHR11576:SF2">
    <property type="entry name" value="ZONA PELLUCIDA SPERM-BINDING PROTEIN 3"/>
    <property type="match status" value="1"/>
</dbReference>
<evidence type="ECO:0000256" key="7">
    <source>
        <dbReference type="ARBA" id="ARBA00022685"/>
    </source>
</evidence>
<sequence>MVVTVMRNFYGNGYLVKPSDLTLGSCTPGSQSVDTSVVFDNAVQDCGSILQMTPDFLIYSNMLKYNPLSSNAIIMRSNPASVPIACFYPRHGNVSSQAIRPTWAPFSTTVSTEERLAFSMYLMNDDWSARRVSLIFKLGDSFNIEAIVDTANHIPMLLFVESCVATTTPDMNSNPRYEIVASNGCLVDGTQDDSSSAFRSPRSQSNKIQFSVDAFRFIGIDVSTIYITCSLRAAPSNQLPDQMHKSCSYNKATRSWSSLEGSNEICRCCDSGNCAVPAGQTRRWGSIYGGSRGIWKREVGPHTEEHAVATLGPLLIISNEIKHQEQNEELVQTSKVSEESRPLELWMLVAVGSVSAVVAAVALVVIGKYVMTRLSPQEAL</sequence>
<evidence type="ECO:0000259" key="15">
    <source>
        <dbReference type="PROSITE" id="PS51034"/>
    </source>
</evidence>
<evidence type="ECO:0000256" key="3">
    <source>
        <dbReference type="ARBA" id="ARBA00017980"/>
    </source>
</evidence>
<dbReference type="Proteomes" id="UP000824782">
    <property type="component" value="Unassembled WGS sequence"/>
</dbReference>
<keyword evidence="8 14" id="KW-0812">Transmembrane</keyword>
<evidence type="ECO:0000313" key="16">
    <source>
        <dbReference type="EMBL" id="KAG8537236.1"/>
    </source>
</evidence>
<dbReference type="FunFam" id="2.60.40.4100:FF:000002">
    <property type="entry name" value="Zona pellucida sperm-binding protein 3"/>
    <property type="match status" value="1"/>
</dbReference>
<name>A0AAV6YKN5_ENGPU</name>
<comment type="function">
    <text evidence="14">Component of the zona pellucida, an extracellular matrix surrounding oocytes which mediates sperm binding, induction of the acrosome reaction and prevents post-fertilization polyspermy. The zona pellucida is composed of 3 to 4 glycoproteins, ZP1, ZP2, ZP3, and ZP4. ZP3 is essential for sperm binding and zona matrix formation.</text>
</comment>
<dbReference type="GO" id="GO:0035804">
    <property type="term" value="F:structural constituent of egg coat"/>
    <property type="evidence" value="ECO:0007669"/>
    <property type="project" value="UniProtKB-UniRule"/>
</dbReference>
<keyword evidence="10 14" id="KW-1133">Transmembrane helix</keyword>
<dbReference type="GO" id="GO:0007339">
    <property type="term" value="P:binding of sperm to zona pellucida"/>
    <property type="evidence" value="ECO:0007669"/>
    <property type="project" value="UniProtKB-UniRule"/>
</dbReference>
<feature type="domain" description="ZP" evidence="15">
    <location>
        <begin position="1"/>
        <end position="254"/>
    </location>
</feature>
<dbReference type="PANTHER" id="PTHR11576">
    <property type="entry name" value="ZONA PELLUCIDA SPERM-BINDING PROTEIN 3"/>
    <property type="match status" value="1"/>
</dbReference>
<evidence type="ECO:0000256" key="4">
    <source>
        <dbReference type="ARBA" id="ARBA00022475"/>
    </source>
</evidence>
<comment type="similarity">
    <text evidence="2 14">Belongs to the ZP domain family. ZPC subfamily.</text>
</comment>
<dbReference type="SMART" id="SM00241">
    <property type="entry name" value="ZP"/>
    <property type="match status" value="1"/>
</dbReference>
<dbReference type="Gene3D" id="2.60.40.4100">
    <property type="entry name" value="Zona pellucida, ZP-C domain"/>
    <property type="match status" value="1"/>
</dbReference>
<dbReference type="EMBL" id="WNYA01032204">
    <property type="protein sequence ID" value="KAG8537236.1"/>
    <property type="molecule type" value="Genomic_DNA"/>
</dbReference>
<dbReference type="Pfam" id="PF23344">
    <property type="entry name" value="ZP-N"/>
    <property type="match status" value="1"/>
</dbReference>
<keyword evidence="12 14" id="KW-1015">Disulfide bond</keyword>
<comment type="domain">
    <text evidence="14">The ZP domain is involved in the polymerization of the ZP proteins to form the zona pellucida.</text>
</comment>
<evidence type="ECO:0000256" key="10">
    <source>
        <dbReference type="ARBA" id="ARBA00022989"/>
    </source>
</evidence>
<dbReference type="InterPro" id="IPR042235">
    <property type="entry name" value="ZP-C_dom"/>
</dbReference>
<organism evidence="16 17">
    <name type="scientific">Engystomops pustulosus</name>
    <name type="common">Tungara frog</name>
    <name type="synonym">Physalaemus pustulosus</name>
    <dbReference type="NCBI Taxonomy" id="76066"/>
    <lineage>
        <taxon>Eukaryota</taxon>
        <taxon>Metazoa</taxon>
        <taxon>Chordata</taxon>
        <taxon>Craniata</taxon>
        <taxon>Vertebrata</taxon>
        <taxon>Euteleostomi</taxon>
        <taxon>Amphibia</taxon>
        <taxon>Batrachia</taxon>
        <taxon>Anura</taxon>
        <taxon>Neobatrachia</taxon>
        <taxon>Hyloidea</taxon>
        <taxon>Leptodactylidae</taxon>
        <taxon>Leiuperinae</taxon>
        <taxon>Engystomops</taxon>
    </lineage>
</organism>
<dbReference type="GO" id="GO:0035803">
    <property type="term" value="P:egg coat formation"/>
    <property type="evidence" value="ECO:0007669"/>
    <property type="project" value="UniProtKB-UniRule"/>
</dbReference>
<proteinExistence type="inferred from homology"/>
<keyword evidence="13" id="KW-0325">Glycoprotein</keyword>
<evidence type="ECO:0000256" key="5">
    <source>
        <dbReference type="ARBA" id="ARBA00022525"/>
    </source>
</evidence>
<keyword evidence="6 14" id="KW-0272">Extracellular matrix</keyword>
<evidence type="ECO:0000256" key="8">
    <source>
        <dbReference type="ARBA" id="ARBA00022692"/>
    </source>
</evidence>
<dbReference type="AlphaFoldDB" id="A0AAV6YKN5"/>
<dbReference type="InterPro" id="IPR001507">
    <property type="entry name" value="ZP_dom"/>
</dbReference>
<evidence type="ECO:0000256" key="14">
    <source>
        <dbReference type="RuleBase" id="RU367066"/>
    </source>
</evidence>
<evidence type="ECO:0000313" key="17">
    <source>
        <dbReference type="Proteomes" id="UP000824782"/>
    </source>
</evidence>
<feature type="transmembrane region" description="Helical" evidence="14">
    <location>
        <begin position="345"/>
        <end position="366"/>
    </location>
</feature>
<comment type="subcellular location">
    <subcellularLocation>
        <location evidence="1">Secreted</location>
        <location evidence="1">Extracellular space</location>
        <location evidence="1">Extracellular matrix</location>
    </subcellularLocation>
    <subcellularLocation>
        <location evidence="14">Zona pellucida</location>
    </subcellularLocation>
    <subcellularLocation>
        <location evidence="14">Cell membrane</location>
        <topology evidence="14">Single-pass type I membrane protein</topology>
    </subcellularLocation>
</comment>
<evidence type="ECO:0000256" key="2">
    <source>
        <dbReference type="ARBA" id="ARBA00006735"/>
    </source>
</evidence>
<dbReference type="InterPro" id="IPR055356">
    <property type="entry name" value="ZP-N"/>
</dbReference>
<dbReference type="InterPro" id="IPR048290">
    <property type="entry name" value="ZP_chr"/>
</dbReference>
<dbReference type="Pfam" id="PF00100">
    <property type="entry name" value="Zona_pellucida"/>
    <property type="match status" value="1"/>
</dbReference>
<dbReference type="PRINTS" id="PR00023">
    <property type="entry name" value="ZPELLUCIDA"/>
</dbReference>
<keyword evidence="5 14" id="KW-0964">Secreted</keyword>
<evidence type="ECO:0000256" key="12">
    <source>
        <dbReference type="ARBA" id="ARBA00023157"/>
    </source>
</evidence>
<evidence type="ECO:0000256" key="13">
    <source>
        <dbReference type="ARBA" id="ARBA00023180"/>
    </source>
</evidence>
<comment type="PTM">
    <text evidence="14">Proteolytically cleaved before the transmembrane segment to yield the secreted ectodomain incorporated in the zona pellucida.</text>
</comment>
<dbReference type="InterPro" id="IPR055355">
    <property type="entry name" value="ZP-C"/>
</dbReference>
<gene>
    <name evidence="16" type="ORF">GDO81_024852</name>
</gene>
<evidence type="ECO:0000256" key="6">
    <source>
        <dbReference type="ARBA" id="ARBA00022530"/>
    </source>
</evidence>
<dbReference type="PROSITE" id="PS51034">
    <property type="entry name" value="ZP_2"/>
    <property type="match status" value="1"/>
</dbReference>
<dbReference type="GO" id="GO:0032190">
    <property type="term" value="F:acrosin binding"/>
    <property type="evidence" value="ECO:0007669"/>
    <property type="project" value="TreeGrafter"/>
</dbReference>
<dbReference type="FunFam" id="2.60.40.3210:FF:000001">
    <property type="entry name" value="Zona pellucida sperm-binding protein 3"/>
    <property type="match status" value="1"/>
</dbReference>
<dbReference type="Gene3D" id="2.60.40.3210">
    <property type="entry name" value="Zona pellucida, ZP-N domain"/>
    <property type="match status" value="1"/>
</dbReference>
<evidence type="ECO:0000256" key="9">
    <source>
        <dbReference type="ARBA" id="ARBA00022729"/>
    </source>
</evidence>
<dbReference type="GO" id="GO:2000344">
    <property type="term" value="P:positive regulation of acrosome reaction"/>
    <property type="evidence" value="ECO:0007669"/>
    <property type="project" value="UniProtKB-UniRule"/>
</dbReference>
<evidence type="ECO:0000256" key="11">
    <source>
        <dbReference type="ARBA" id="ARBA00023136"/>
    </source>
</evidence>
<evidence type="ECO:0000256" key="1">
    <source>
        <dbReference type="ARBA" id="ARBA00004498"/>
    </source>
</evidence>
<protein>
    <recommendedName>
        <fullName evidence="3 14">Zona pellucida sperm-binding protein 3</fullName>
    </recommendedName>
</protein>
<dbReference type="GO" id="GO:0005886">
    <property type="term" value="C:plasma membrane"/>
    <property type="evidence" value="ECO:0007669"/>
    <property type="project" value="UniProtKB-SubCell"/>
</dbReference>
<accession>A0AAV6YKN5</accession>
<keyword evidence="7 14" id="KW-0165">Cleavage on pair of basic residues</keyword>
<keyword evidence="17" id="KW-1185">Reference proteome</keyword>
<keyword evidence="9 14" id="KW-0732">Signal</keyword>